<keyword evidence="1" id="KW-1133">Transmembrane helix</keyword>
<evidence type="ECO:0000313" key="3">
    <source>
        <dbReference type="EMBL" id="QCC76395.1"/>
    </source>
</evidence>
<evidence type="ECO:0000259" key="2">
    <source>
        <dbReference type="Pfam" id="PF04892"/>
    </source>
</evidence>
<gene>
    <name evidence="3" type="ORF">E2C04_02720</name>
</gene>
<keyword evidence="1" id="KW-0472">Membrane</keyword>
<protein>
    <submittedName>
        <fullName evidence="3">VanZ family protein</fullName>
    </submittedName>
</protein>
<evidence type="ECO:0000313" key="4">
    <source>
        <dbReference type="Proteomes" id="UP000297025"/>
    </source>
</evidence>
<feature type="transmembrane region" description="Helical" evidence="1">
    <location>
        <begin position="142"/>
        <end position="165"/>
    </location>
</feature>
<organism evidence="3 4">
    <name type="scientific">Nocardioides daphniae</name>
    <dbReference type="NCBI Taxonomy" id="402297"/>
    <lineage>
        <taxon>Bacteria</taxon>
        <taxon>Bacillati</taxon>
        <taxon>Actinomycetota</taxon>
        <taxon>Actinomycetes</taxon>
        <taxon>Propionibacteriales</taxon>
        <taxon>Nocardioidaceae</taxon>
        <taxon>Nocardioides</taxon>
    </lineage>
</organism>
<feature type="transmembrane region" description="Helical" evidence="1">
    <location>
        <begin position="30"/>
        <end position="48"/>
    </location>
</feature>
<dbReference type="EMBL" id="CP038462">
    <property type="protein sequence ID" value="QCC76395.1"/>
    <property type="molecule type" value="Genomic_DNA"/>
</dbReference>
<proteinExistence type="predicted"/>
<keyword evidence="1" id="KW-0812">Transmembrane</keyword>
<feature type="transmembrane region" description="Helical" evidence="1">
    <location>
        <begin position="109"/>
        <end position="130"/>
    </location>
</feature>
<dbReference type="InterPro" id="IPR006976">
    <property type="entry name" value="VanZ-like"/>
</dbReference>
<name>A0A4P7UAU8_9ACTN</name>
<reference evidence="3 4" key="1">
    <citation type="journal article" date="2008" name="Int. J. Syst. Evol. Microbiol.">
        <title>Nocardioides daphniae sp. nov., isolated from Daphnia cucullata (Crustacea: Cladocera).</title>
        <authorList>
            <person name="Toth E.M."/>
            <person name="Keki Z."/>
            <person name="Homonnay Z.G."/>
            <person name="Borsodi A.K."/>
            <person name="Marialigeti K."/>
            <person name="Schumann P."/>
        </authorList>
    </citation>
    <scope>NUCLEOTIDE SEQUENCE [LARGE SCALE GENOMIC DNA]</scope>
    <source>
        <strain evidence="3 4">JCM 16608</strain>
    </source>
</reference>
<sequence length="179" mass="19043">MRRLSPPSGVHAARLGRVGHNRPMQTSVTTYARLALAVYVLALAVVLFQPTPEIASGTVLSFEDVLVRFGIPETLVGSGRVEFVLNALMFAPIPFLGAWVFPSLRWTDWVAYTFLASSAVELTQGVLLNARTAQFVDIVANTLGGVLGAGAAAVFATLFVGASWMPPSRDGATVRTSSH</sequence>
<feature type="transmembrane region" description="Helical" evidence="1">
    <location>
        <begin position="83"/>
        <end position="103"/>
    </location>
</feature>
<accession>A0A4P7UAU8</accession>
<feature type="domain" description="VanZ-like" evidence="2">
    <location>
        <begin position="37"/>
        <end position="155"/>
    </location>
</feature>
<evidence type="ECO:0000256" key="1">
    <source>
        <dbReference type="SAM" id="Phobius"/>
    </source>
</evidence>
<dbReference type="AlphaFoldDB" id="A0A4P7UAU8"/>
<dbReference type="KEGG" id="ndp:E2C04_02720"/>
<dbReference type="Proteomes" id="UP000297025">
    <property type="component" value="Chromosome"/>
</dbReference>
<dbReference type="Pfam" id="PF04892">
    <property type="entry name" value="VanZ"/>
    <property type="match status" value="1"/>
</dbReference>